<sequence>MSLTDRRELRQAIRKLTKETTDEKAKLINADGQGSARLIAKVDQADELFTHVKKTREMAVDSELFYQFTGCGLELSKGARPGVTGFTPQRFLARLKSLYVPGWTAQTRGASCSEVFRWEELGTKSGHLFSTVPSFTCMYGPMSLQVKERRVPQRRQKQQPAGELVNPEQVTSTSDAKQQETDKNMNKMNKILKTVKHVSMARLINNPRSFAQTVENMFTLSFLVRDGRAELIYGEDGSIEVVVAGGSPTDEEYASGDAEVTQIVKVFTIMDWQEMQQYVGEPAFLVPHREYDEDGLMTMGATHTQKEEPFPPGGEDSPGEQVRLVSKGAKAGSRHRPRGNSSQDEDRPQKRTRG</sequence>
<name>A0A7S0WSW1_9CHLO</name>
<evidence type="ECO:0000256" key="6">
    <source>
        <dbReference type="ARBA" id="ARBA00023242"/>
    </source>
</evidence>
<dbReference type="InterPro" id="IPR014854">
    <property type="entry name" value="Nse4_C"/>
</dbReference>
<keyword evidence="6 7" id="KW-0539">Nucleus</keyword>
<evidence type="ECO:0000259" key="9">
    <source>
        <dbReference type="Pfam" id="PF08743"/>
    </source>
</evidence>
<evidence type="ECO:0000313" key="10">
    <source>
        <dbReference type="EMBL" id="CAD8682343.1"/>
    </source>
</evidence>
<proteinExistence type="inferred from homology"/>
<keyword evidence="5 7" id="KW-0234">DNA repair</keyword>
<protein>
    <recommendedName>
        <fullName evidence="7">Non-structural maintenance of chromosomes element 4</fullName>
    </recommendedName>
</protein>
<gene>
    <name evidence="10" type="ORF">POBO1169_LOCUS15881</name>
</gene>
<dbReference type="PANTHER" id="PTHR16140">
    <property type="entry name" value="NON-STRUCTURAL MAINTENANCE OF CHROMOSOMES ELEMENT 4"/>
    <property type="match status" value="1"/>
</dbReference>
<dbReference type="Pfam" id="PF08743">
    <property type="entry name" value="Nse4_C"/>
    <property type="match status" value="1"/>
</dbReference>
<evidence type="ECO:0000256" key="8">
    <source>
        <dbReference type="SAM" id="MobiDB-lite"/>
    </source>
</evidence>
<comment type="subunit">
    <text evidence="7">Component of the SMC5-SMC6 complex.</text>
</comment>
<comment type="similarity">
    <text evidence="2 7">Belongs to the NSE4 family.</text>
</comment>
<dbReference type="GO" id="GO:0005634">
    <property type="term" value="C:nucleus"/>
    <property type="evidence" value="ECO:0007669"/>
    <property type="project" value="UniProtKB-SubCell"/>
</dbReference>
<feature type="compositionally biased region" description="Basic and acidic residues" evidence="8">
    <location>
        <begin position="344"/>
        <end position="354"/>
    </location>
</feature>
<evidence type="ECO:0000256" key="7">
    <source>
        <dbReference type="RuleBase" id="RU365071"/>
    </source>
</evidence>
<dbReference type="EMBL" id="HBFA01031550">
    <property type="protein sequence ID" value="CAD8682343.1"/>
    <property type="molecule type" value="Transcribed_RNA"/>
</dbReference>
<comment type="function">
    <text evidence="7">Component of the SMC5-SMC6 complex, that promotes sister chromatid alignment after DNA damage and facilitates double-stranded DNA breaks (DSBs) repair via homologous recombination between sister chromatids.</text>
</comment>
<evidence type="ECO:0000256" key="4">
    <source>
        <dbReference type="ARBA" id="ARBA00023172"/>
    </source>
</evidence>
<keyword evidence="3 7" id="KW-0227">DNA damage</keyword>
<keyword evidence="4 7" id="KW-0233">DNA recombination</keyword>
<feature type="domain" description="Non-structural maintenance of chromosome element 4 C-terminal" evidence="9">
    <location>
        <begin position="198"/>
        <end position="278"/>
    </location>
</feature>
<evidence type="ECO:0000256" key="2">
    <source>
        <dbReference type="ARBA" id="ARBA00008997"/>
    </source>
</evidence>
<feature type="region of interest" description="Disordered" evidence="8">
    <location>
        <begin position="303"/>
        <end position="354"/>
    </location>
</feature>
<organism evidence="10">
    <name type="scientific">Pyramimonas obovata</name>
    <dbReference type="NCBI Taxonomy" id="1411642"/>
    <lineage>
        <taxon>Eukaryota</taxon>
        <taxon>Viridiplantae</taxon>
        <taxon>Chlorophyta</taxon>
        <taxon>Pyramimonadophyceae</taxon>
        <taxon>Pyramimonadales</taxon>
        <taxon>Pyramimonadaceae</taxon>
        <taxon>Pyramimonas</taxon>
        <taxon>Pyramimonas incertae sedis</taxon>
    </lineage>
</organism>
<dbReference type="PANTHER" id="PTHR16140:SF0">
    <property type="entry name" value="NON-STRUCTURAL MAINTENANCE OF CHROMOSOMES ELEMENT 4"/>
    <property type="match status" value="1"/>
</dbReference>
<feature type="region of interest" description="Disordered" evidence="8">
    <location>
        <begin position="148"/>
        <end position="185"/>
    </location>
</feature>
<evidence type="ECO:0000256" key="5">
    <source>
        <dbReference type="ARBA" id="ARBA00023204"/>
    </source>
</evidence>
<reference evidence="10" key="1">
    <citation type="submission" date="2021-01" db="EMBL/GenBank/DDBJ databases">
        <authorList>
            <person name="Corre E."/>
            <person name="Pelletier E."/>
            <person name="Niang G."/>
            <person name="Scheremetjew M."/>
            <person name="Finn R."/>
            <person name="Kale V."/>
            <person name="Holt S."/>
            <person name="Cochrane G."/>
            <person name="Meng A."/>
            <person name="Brown T."/>
            <person name="Cohen L."/>
        </authorList>
    </citation>
    <scope>NUCLEOTIDE SEQUENCE</scope>
    <source>
        <strain evidence="10">CCMP722</strain>
    </source>
</reference>
<comment type="subcellular location">
    <subcellularLocation>
        <location evidence="1 7">Nucleus</location>
    </subcellularLocation>
</comment>
<dbReference type="GO" id="GO:0006310">
    <property type="term" value="P:DNA recombination"/>
    <property type="evidence" value="ECO:0007669"/>
    <property type="project" value="UniProtKB-UniRule"/>
</dbReference>
<dbReference type="GO" id="GO:0030915">
    <property type="term" value="C:Smc5-Smc6 complex"/>
    <property type="evidence" value="ECO:0007669"/>
    <property type="project" value="UniProtKB-UniRule"/>
</dbReference>
<evidence type="ECO:0000256" key="1">
    <source>
        <dbReference type="ARBA" id="ARBA00004123"/>
    </source>
</evidence>
<dbReference type="GO" id="GO:0006281">
    <property type="term" value="P:DNA repair"/>
    <property type="evidence" value="ECO:0007669"/>
    <property type="project" value="UniProtKB-UniRule"/>
</dbReference>
<accession>A0A7S0WSW1</accession>
<dbReference type="AlphaFoldDB" id="A0A7S0WSW1"/>
<evidence type="ECO:0000256" key="3">
    <source>
        <dbReference type="ARBA" id="ARBA00022763"/>
    </source>
</evidence>
<dbReference type="InterPro" id="IPR027786">
    <property type="entry name" value="Nse4/EID"/>
</dbReference>